<accession>A0ABQ9Y750</accession>
<proteinExistence type="predicted"/>
<keyword evidence="2" id="KW-1185">Reference proteome</keyword>
<dbReference type="Proteomes" id="UP001281761">
    <property type="component" value="Unassembled WGS sequence"/>
</dbReference>
<dbReference type="EMBL" id="JARBJD010000028">
    <property type="protein sequence ID" value="KAK2959557.1"/>
    <property type="molecule type" value="Genomic_DNA"/>
</dbReference>
<protein>
    <submittedName>
        <fullName evidence="1">Uncharacterized protein</fullName>
    </submittedName>
</protein>
<name>A0ABQ9Y750_9EUKA</name>
<evidence type="ECO:0000313" key="1">
    <source>
        <dbReference type="EMBL" id="KAK2959557.1"/>
    </source>
</evidence>
<organism evidence="1 2">
    <name type="scientific">Blattamonas nauphoetae</name>
    <dbReference type="NCBI Taxonomy" id="2049346"/>
    <lineage>
        <taxon>Eukaryota</taxon>
        <taxon>Metamonada</taxon>
        <taxon>Preaxostyla</taxon>
        <taxon>Oxymonadida</taxon>
        <taxon>Blattamonas</taxon>
    </lineage>
</organism>
<gene>
    <name evidence="1" type="ORF">BLNAU_5335</name>
</gene>
<evidence type="ECO:0000313" key="2">
    <source>
        <dbReference type="Proteomes" id="UP001281761"/>
    </source>
</evidence>
<sequence length="626" mass="67138">MLENQPGENLKCCWKDRVFPDTSTSFVVSSGETGLLPADSYIHRKWALNPVSASIASALALSDDWNTTRIVLSGTNLLVGSYWMLVEEEDYTFNISLTFFEGNLGTTVPLHPSTADVTLKCSTQYKVTKVTWFYPGEETAKEVELKNTITFTTPPESTPPVSSLTSASAHILKSDQQYAFVLLRFDREVSGSYEIVVEEEGKDVTFTVVVAAPETTAETEGFVVVGDDRILTHDTTYQIKSLSPTPGTESTTTPVGMSDPITFHIPKSSFVPPIARGVVVVARGGSDSMDECGGDDLPCRTVWTGQMCGKGKGGEWMWVLVRGEAEMGEGFEIEGSVGMTLSSESSTRRSRVVIGDSSFSSSDGIVSISSARVEAKDLNVILPSSEERSSSGWVFVVESEGTLEADSIGLSGEGQIGVGLAKVKSGTGRFDSVSMSSESFGGVGVIVGEGKWNQISMFISDLVVRDATASNAPLIAFSSLSPLSTFSMEGSRFQKTRRVIRSSSSEGDGVIEVSTAQSRTEISNCVFVTSGVVVGTETITRSALHVTLDSSSASSRSLVISSSSLHIQVLSGHAKIVFEDSWFETTTSTRVWTRFESGIACLDWTRRAVNSSSSTLIGALIEYSDS</sequence>
<comment type="caution">
    <text evidence="1">The sequence shown here is derived from an EMBL/GenBank/DDBJ whole genome shotgun (WGS) entry which is preliminary data.</text>
</comment>
<reference evidence="1 2" key="1">
    <citation type="journal article" date="2022" name="bioRxiv">
        <title>Genomics of Preaxostyla Flagellates Illuminates Evolutionary Transitions and the Path Towards Mitochondrial Loss.</title>
        <authorList>
            <person name="Novak L.V.F."/>
            <person name="Treitli S.C."/>
            <person name="Pyrih J."/>
            <person name="Halakuc P."/>
            <person name="Pipaliya S.V."/>
            <person name="Vacek V."/>
            <person name="Brzon O."/>
            <person name="Soukal P."/>
            <person name="Eme L."/>
            <person name="Dacks J.B."/>
            <person name="Karnkowska A."/>
            <person name="Elias M."/>
            <person name="Hampl V."/>
        </authorList>
    </citation>
    <scope>NUCLEOTIDE SEQUENCE [LARGE SCALE GENOMIC DNA]</scope>
    <source>
        <strain evidence="1">NAU3</strain>
        <tissue evidence="1">Gut</tissue>
    </source>
</reference>